<dbReference type="RefSeq" id="WP_052473046.1">
    <property type="nucleotide sequence ID" value="NZ_JXSL01000026.1"/>
</dbReference>
<name>A0A0C2YVG8_PARME</name>
<feature type="signal peptide" evidence="1">
    <location>
        <begin position="1"/>
        <end position="24"/>
    </location>
</feature>
<evidence type="ECO:0000256" key="1">
    <source>
        <dbReference type="SAM" id="SignalP"/>
    </source>
</evidence>
<proteinExistence type="predicted"/>
<feature type="chain" id="PRO_5002171804" evidence="1">
    <location>
        <begin position="25"/>
        <end position="111"/>
    </location>
</feature>
<feature type="domain" description="EfeO-type cupredoxin-like" evidence="2">
    <location>
        <begin position="10"/>
        <end position="108"/>
    </location>
</feature>
<comment type="caution">
    <text evidence="3">The sequence shown here is derived from an EMBL/GenBank/DDBJ whole genome shotgun (WGS) entry which is preliminary data.</text>
</comment>
<gene>
    <name evidence="3" type="ORF">CCC_01886</name>
</gene>
<dbReference type="STRING" id="272627.CCC_01886"/>
<dbReference type="Gene3D" id="2.60.40.420">
    <property type="entry name" value="Cupredoxins - blue copper proteins"/>
    <property type="match status" value="1"/>
</dbReference>
<evidence type="ECO:0000313" key="3">
    <source>
        <dbReference type="EMBL" id="KIL99093.1"/>
    </source>
</evidence>
<reference evidence="3 4" key="1">
    <citation type="submission" date="2015-01" db="EMBL/GenBank/DDBJ databases">
        <title>Genome Sequence of Magnetospirillum magnetotacticum Strain MS-1.</title>
        <authorList>
            <person name="Marinov G.K."/>
            <person name="Smalley M.D."/>
            <person name="DeSalvo G."/>
        </authorList>
    </citation>
    <scope>NUCLEOTIDE SEQUENCE [LARGE SCALE GENOMIC DNA]</scope>
    <source>
        <strain evidence="3 4">MS-1</strain>
    </source>
</reference>
<dbReference type="InterPro" id="IPR028096">
    <property type="entry name" value="EfeO_Cupredoxin"/>
</dbReference>
<evidence type="ECO:0000313" key="4">
    <source>
        <dbReference type="Proteomes" id="UP000031971"/>
    </source>
</evidence>
<dbReference type="InterPro" id="IPR008972">
    <property type="entry name" value="Cupredoxin"/>
</dbReference>
<accession>A0A0C2YVG8</accession>
<keyword evidence="1" id="KW-0732">Signal</keyword>
<sequence>MNGMTKHLTLAVMALILAASSAFADEIGVYNLTMSKEKFLPERIEIPAETKVSIMIDNQGDATEKLNFLVNHERVLPGGKATRLFIGPLEPGEYKFVGIYHPERSFIIIAK</sequence>
<dbReference type="Pfam" id="PF13473">
    <property type="entry name" value="Cupredoxin_1"/>
    <property type="match status" value="1"/>
</dbReference>
<dbReference type="Proteomes" id="UP000031971">
    <property type="component" value="Unassembled WGS sequence"/>
</dbReference>
<organism evidence="3 4">
    <name type="scientific">Paramagnetospirillum magnetotacticum MS-1</name>
    <dbReference type="NCBI Taxonomy" id="272627"/>
    <lineage>
        <taxon>Bacteria</taxon>
        <taxon>Pseudomonadati</taxon>
        <taxon>Pseudomonadota</taxon>
        <taxon>Alphaproteobacteria</taxon>
        <taxon>Rhodospirillales</taxon>
        <taxon>Magnetospirillaceae</taxon>
        <taxon>Paramagnetospirillum</taxon>
    </lineage>
</organism>
<dbReference type="SUPFAM" id="SSF49503">
    <property type="entry name" value="Cupredoxins"/>
    <property type="match status" value="1"/>
</dbReference>
<dbReference type="AlphaFoldDB" id="A0A0C2YVG8"/>
<keyword evidence="4" id="KW-1185">Reference proteome</keyword>
<protein>
    <submittedName>
        <fullName evidence="3">Putative exported protein</fullName>
    </submittedName>
</protein>
<evidence type="ECO:0000259" key="2">
    <source>
        <dbReference type="Pfam" id="PF13473"/>
    </source>
</evidence>
<dbReference type="EMBL" id="JXSL01000026">
    <property type="protein sequence ID" value="KIL99093.1"/>
    <property type="molecule type" value="Genomic_DNA"/>
</dbReference>